<dbReference type="Proteomes" id="UP001208624">
    <property type="component" value="Unassembled WGS sequence"/>
</dbReference>
<feature type="non-terminal residue" evidence="1">
    <location>
        <position position="1"/>
    </location>
</feature>
<reference evidence="1" key="1">
    <citation type="submission" date="2023-06" db="EMBL/GenBank/DDBJ databases">
        <title>Deciphering the underlying mechanisms mediating the transmission of blaNDM gene from human to animals in China.</title>
        <authorList>
            <person name="Chen K."/>
            <person name="Chen S."/>
        </authorList>
    </citation>
    <scope>NUCLEOTIDE SEQUENCE</scope>
    <source>
        <strain evidence="1">1199</strain>
    </source>
</reference>
<name>A0AAP3EKQ7_ECOLX</name>
<evidence type="ECO:0000313" key="1">
    <source>
        <dbReference type="EMBL" id="MCV5625663.1"/>
    </source>
</evidence>
<sequence length="105" mass="12622">LLDGEGNILIDRYEWFLYQQIPDRLNGQLTLPDITKYRALDADLIDGEHWRKNKYTLLQQSHFTKLAEEPEKLIKQMAMELDTRLYEVGEYLEQEDNRNRILRNP</sequence>
<dbReference type="EMBL" id="JAOVKC010000682">
    <property type="protein sequence ID" value="MCV5625663.1"/>
    <property type="molecule type" value="Genomic_DNA"/>
</dbReference>
<dbReference type="AlphaFoldDB" id="A0AAP3EKQ7"/>
<proteinExistence type="predicted"/>
<accession>A0AAP3EKQ7</accession>
<organism evidence="1 2">
    <name type="scientific">Escherichia coli</name>
    <dbReference type="NCBI Taxonomy" id="562"/>
    <lineage>
        <taxon>Bacteria</taxon>
        <taxon>Pseudomonadati</taxon>
        <taxon>Pseudomonadota</taxon>
        <taxon>Gammaproteobacteria</taxon>
        <taxon>Enterobacterales</taxon>
        <taxon>Enterobacteriaceae</taxon>
        <taxon>Escherichia</taxon>
    </lineage>
</organism>
<gene>
    <name evidence="1" type="ORF">OFN31_28910</name>
</gene>
<comment type="caution">
    <text evidence="1">The sequence shown here is derived from an EMBL/GenBank/DDBJ whole genome shotgun (WGS) entry which is preliminary data.</text>
</comment>
<evidence type="ECO:0000313" key="2">
    <source>
        <dbReference type="Proteomes" id="UP001208624"/>
    </source>
</evidence>
<feature type="non-terminal residue" evidence="1">
    <location>
        <position position="105"/>
    </location>
</feature>
<protein>
    <submittedName>
        <fullName evidence="1">Tn3 family transposase</fullName>
    </submittedName>
</protein>